<gene>
    <name evidence="2" type="ORF">F8377_01430</name>
</gene>
<evidence type="ECO:0000313" key="3">
    <source>
        <dbReference type="Proteomes" id="UP000436181"/>
    </source>
</evidence>
<reference evidence="2 3" key="1">
    <citation type="submission" date="2019-10" db="EMBL/GenBank/DDBJ databases">
        <title>Corynebacterium sp novel species isolated from the respiratory tract of Marmot.</title>
        <authorList>
            <person name="Zhang G."/>
        </authorList>
    </citation>
    <scope>NUCLEOTIDE SEQUENCE [LARGE SCALE GENOMIC DNA]</scope>
    <source>
        <strain evidence="2 3">336</strain>
    </source>
</reference>
<protein>
    <submittedName>
        <fullName evidence="2">Uncharacterized protein</fullName>
    </submittedName>
</protein>
<dbReference type="RefSeq" id="WP_151843727.1">
    <property type="nucleotide sequence ID" value="NZ_WBZJ01000001.1"/>
</dbReference>
<keyword evidence="3" id="KW-1185">Reference proteome</keyword>
<dbReference type="EMBL" id="WBZJ01000001">
    <property type="protein sequence ID" value="KAB3522859.1"/>
    <property type="molecule type" value="Genomic_DNA"/>
</dbReference>
<dbReference type="Proteomes" id="UP000436181">
    <property type="component" value="Unassembled WGS sequence"/>
</dbReference>
<evidence type="ECO:0000313" key="2">
    <source>
        <dbReference type="EMBL" id="KAB3522859.1"/>
    </source>
</evidence>
<evidence type="ECO:0000256" key="1">
    <source>
        <dbReference type="SAM" id="Phobius"/>
    </source>
</evidence>
<keyword evidence="1" id="KW-1133">Transmembrane helix</keyword>
<organism evidence="2 3">
    <name type="scientific">Corynebacterium zhongnanshanii</name>
    <dbReference type="NCBI Taxonomy" id="2768834"/>
    <lineage>
        <taxon>Bacteria</taxon>
        <taxon>Bacillati</taxon>
        <taxon>Actinomycetota</taxon>
        <taxon>Actinomycetes</taxon>
        <taxon>Mycobacteriales</taxon>
        <taxon>Corynebacteriaceae</taxon>
        <taxon>Corynebacterium</taxon>
    </lineage>
</organism>
<feature type="transmembrane region" description="Helical" evidence="1">
    <location>
        <begin position="7"/>
        <end position="29"/>
    </location>
</feature>
<sequence>MMKQAFFSVVFGFLVVCSLAVVTMLYIAFSADEQAFFRTGLFGAVYVHVRENAQGNLELSLGIHNGGILLVLIAIASLVIFLGILAVKAVLGRRSTRDDSMQ</sequence>
<keyword evidence="1" id="KW-0472">Membrane</keyword>
<comment type="caution">
    <text evidence="2">The sequence shown here is derived from an EMBL/GenBank/DDBJ whole genome shotgun (WGS) entry which is preliminary data.</text>
</comment>
<feature type="transmembrane region" description="Helical" evidence="1">
    <location>
        <begin position="67"/>
        <end position="91"/>
    </location>
</feature>
<name>A0ABQ6VEM2_9CORY</name>
<proteinExistence type="predicted"/>
<accession>A0ABQ6VEM2</accession>
<keyword evidence="1" id="KW-0812">Transmembrane</keyword>